<dbReference type="Proteomes" id="UP000193067">
    <property type="component" value="Unassembled WGS sequence"/>
</dbReference>
<proteinExistence type="predicted"/>
<feature type="region of interest" description="Disordered" evidence="1">
    <location>
        <begin position="201"/>
        <end position="267"/>
    </location>
</feature>
<feature type="compositionally biased region" description="Low complexity" evidence="1">
    <location>
        <begin position="235"/>
        <end position="250"/>
    </location>
</feature>
<sequence length="496" mass="54433">MTLLHEQRQQGKRRITCTGKPRSWKLPKMMKELETNGAILGCFDSRPNAVRVAMPQTSILEPNPANNVRKVRQTDELKIRAPPKPPPDRVEKPSPTGADTLEKPPQHTTPRIQASAMVAAERVVLPSALDLISRVDRQAGGCFAPPLVVKKEQIEPDIHIAKPFAFARPPAVKRSENLPPLSSIFSEEIYQVVPLVASNAEVQSSGRRTPRYHPYDRMKKYSKDDTVVKNHRIQSPTPSTTSRPSTASSTPSPPSTPPPLTPPPAIAHLWEPLAPSKAFTLCPTAPQSLSNVTRPIPPLAVHAGSVDCSSRGHIHWIPFFAHPDGTVSPCVMVDSASPDCCFPGCSGTKFMQRQLSKPASIEREADSSLNYQNTRRVQVHRPKNTLCARRQQIAVEGKDTRRVLLSECSSPDQLLSPGDLPGHSAQMIPEGTNQAPQDAQKTTKDIHTYGQGNPVVVVDIPPQLEPQQLPLKFVMFDPQGSWPRRPHVAKPVILAG</sequence>
<reference evidence="2 3" key="1">
    <citation type="journal article" date="2015" name="Biotechnol. Biofuels">
        <title>Enhanced degradation of softwood versus hardwood by the white-rot fungus Pycnoporus coccineus.</title>
        <authorList>
            <person name="Couturier M."/>
            <person name="Navarro D."/>
            <person name="Chevret D."/>
            <person name="Henrissat B."/>
            <person name="Piumi F."/>
            <person name="Ruiz-Duenas F.J."/>
            <person name="Martinez A.T."/>
            <person name="Grigoriev I.V."/>
            <person name="Riley R."/>
            <person name="Lipzen A."/>
            <person name="Berrin J.G."/>
            <person name="Master E.R."/>
            <person name="Rosso M.N."/>
        </authorList>
    </citation>
    <scope>NUCLEOTIDE SEQUENCE [LARGE SCALE GENOMIC DNA]</scope>
    <source>
        <strain evidence="2 3">BRFM310</strain>
    </source>
</reference>
<gene>
    <name evidence="2" type="ORF">PYCCODRAFT_1475783</name>
</gene>
<accession>A0A1Y2IU66</accession>
<feature type="compositionally biased region" description="Pro residues" evidence="1">
    <location>
        <begin position="251"/>
        <end position="265"/>
    </location>
</feature>
<evidence type="ECO:0000256" key="1">
    <source>
        <dbReference type="SAM" id="MobiDB-lite"/>
    </source>
</evidence>
<keyword evidence="3" id="KW-1185">Reference proteome</keyword>
<evidence type="ECO:0000313" key="2">
    <source>
        <dbReference type="EMBL" id="OSD04699.1"/>
    </source>
</evidence>
<organism evidence="2 3">
    <name type="scientific">Trametes coccinea (strain BRFM310)</name>
    <name type="common">Pycnoporus coccineus</name>
    <dbReference type="NCBI Taxonomy" id="1353009"/>
    <lineage>
        <taxon>Eukaryota</taxon>
        <taxon>Fungi</taxon>
        <taxon>Dikarya</taxon>
        <taxon>Basidiomycota</taxon>
        <taxon>Agaricomycotina</taxon>
        <taxon>Agaricomycetes</taxon>
        <taxon>Polyporales</taxon>
        <taxon>Polyporaceae</taxon>
        <taxon>Trametes</taxon>
    </lineage>
</organism>
<dbReference type="EMBL" id="KZ084095">
    <property type="protein sequence ID" value="OSD04699.1"/>
    <property type="molecule type" value="Genomic_DNA"/>
</dbReference>
<dbReference type="OrthoDB" id="10440763at2759"/>
<feature type="region of interest" description="Disordered" evidence="1">
    <location>
        <begin position="60"/>
        <end position="110"/>
    </location>
</feature>
<name>A0A1Y2IU66_TRAC3</name>
<dbReference type="AlphaFoldDB" id="A0A1Y2IU66"/>
<feature type="compositionally biased region" description="Basic and acidic residues" evidence="1">
    <location>
        <begin position="213"/>
        <end position="228"/>
    </location>
</feature>
<protein>
    <submittedName>
        <fullName evidence="2">Uncharacterized protein</fullName>
    </submittedName>
</protein>
<evidence type="ECO:0000313" key="3">
    <source>
        <dbReference type="Proteomes" id="UP000193067"/>
    </source>
</evidence>